<dbReference type="Proteomes" id="UP000177040">
    <property type="component" value="Unassembled WGS sequence"/>
</dbReference>
<feature type="compositionally biased region" description="Basic and acidic residues" evidence="5">
    <location>
        <begin position="26"/>
        <end position="40"/>
    </location>
</feature>
<protein>
    <recommendedName>
        <fullName evidence="10">ATP-dependent RNA helicase HrpA</fullName>
    </recommendedName>
</protein>
<dbReference type="PROSITE" id="PS51194">
    <property type="entry name" value="HELICASE_CTER"/>
    <property type="match status" value="1"/>
</dbReference>
<keyword evidence="2" id="KW-0378">Hydrolase</keyword>
<dbReference type="GO" id="GO:0004386">
    <property type="term" value="F:helicase activity"/>
    <property type="evidence" value="ECO:0007669"/>
    <property type="project" value="UniProtKB-KW"/>
</dbReference>
<feature type="region of interest" description="Disordered" evidence="5">
    <location>
        <begin position="1202"/>
        <end position="1221"/>
    </location>
</feature>
<feature type="compositionally biased region" description="Polar residues" evidence="5">
    <location>
        <begin position="10"/>
        <end position="22"/>
    </location>
</feature>
<dbReference type="GO" id="GO:0016787">
    <property type="term" value="F:hydrolase activity"/>
    <property type="evidence" value="ECO:0007669"/>
    <property type="project" value="UniProtKB-KW"/>
</dbReference>
<proteinExistence type="predicted"/>
<dbReference type="InterPro" id="IPR001650">
    <property type="entry name" value="Helicase_C-like"/>
</dbReference>
<dbReference type="CDD" id="cd17917">
    <property type="entry name" value="DEXHc_RHA-like"/>
    <property type="match status" value="1"/>
</dbReference>
<sequence>MTNGEKGFNPSITKGSQSSSASGYADDNRGDQSEYGHTEDVVAAADASEKQEQEFARLQPQDRLRASIEAQDLAARNRFTEIKTAMVTSLDRGGILIFEAPTGAGKSIYGPLAARDVIRERGLPDHVVVLEPRRDAASGIGTAMAAVADEELGREIGFSTADTKQVRMDSSVKVITPGIFLRWLKDGTLTKDHVGALVIDEAHENSIEYHLIYGLIKQMQNEGVAPPVIFMSATPDTEKLQAFYGLTDEDRLKIEGHPHQVETFFAEKSESDYISAAVERIHFIIDNKGEGDILVFLPGSGEINAVKKQLSNLPSIEILPLHGNIPPEQRREVLSGNKKTSIRRIILSTNIAETSVTVPGVGFVVDSCRERDVRFDSEAGIVRKGTGSISQTQAKQRQGRAGRTRAGECYRLLTEEEFTQLPERPEANIHRENLAHLILQLKNMGIEPTDFPFIDPPKAGRVENGIAELQMLGALDQTGAVTDIGKKIGELKYFEPRIGRMIIEAQRHDCQEAALVLAAFERESKVFLPLSNPDAHSARNAKWNRGNSDWLMRLKVFCAAYKAKVYAVIENAPSSKQKVFYDWCRDNSFSAQALIHLASRLDDYAECLGLKVDDDFINKMEKVDDGAIGQAILAAHPDMVFLNSNDVNGYVPITDVEKISKGKKIKPIHPGSRSVAFNNPPNLCVGKVTEDKGLWIDIVHPITFEQLRQVTPHLLSTKADPASYMGGGFVGKELHFYPVGAQGMHDYELGIGMEKLTTPSPELAEALARALVEHGFDEYGGNGEDYEFLFSVYEDNYKMVEYSKKLRLRSAGRVPKFDLVAWYAKKLAKAVTLDDARNLREQLKVQPADICSPELLAEIDRDYPTKIIIKNVSRTISYNQEIDDPLPPLVASVDLNDRELFAITQADIPVIGSPSVPLHLTISIFGLSDGCRHASQDIAFLQEKFDLHRLNKLCGSLKIVEEWINVDISDEIIELPTLEQLGHKPVEFARDFHQQPVFVYPGIFYDVYSESYRIQYFRSKEKADAKTQGAVNERPNVIIKRENKRREKTARAEVDKLRRVFEEWERKEPTIYLKEKIDWREPLPTPAGLGYVPKVYATATDGQSLYAYPWIESFAVNRGGGIFGNVRTWDFKLKYSPTEAEAIRQQAESAYPLKRELESELKTKRAHKVFEEIEDFSSTDPDNPFTEDEIKGFKDRVTPVTPVRSRGSLRQPISQAQHHLEEEYDKRQRNIVEKVGQEMRDIRTRYETEYKPLRERVEHLKDALVRYTKYTSMRPDMADDYESAVILMDNNDIANRRFRNLSSAIKGLQIVEGKFKSIARLLDIEVSLPNESHVPSSANEKKPRLRTEVSLSSESHVQKELLSADEEKNRLVELDFWGVFMETQPKTEQVKDIIINIDKIKTEITTPKNKIRQMAKLNHRIKPFLNKASHEGGGKAWSESYRQIIHEFIPKIQAEYGGVLTSEAMASVQIHLLQYAKELSGARDDAQRQTIQEKIETMIAEKLA</sequence>
<evidence type="ECO:0000256" key="5">
    <source>
        <dbReference type="SAM" id="MobiDB-lite"/>
    </source>
</evidence>
<dbReference type="Pfam" id="PF00271">
    <property type="entry name" value="Helicase_C"/>
    <property type="match status" value="1"/>
</dbReference>
<dbReference type="PROSITE" id="PS51192">
    <property type="entry name" value="HELICASE_ATP_BIND_1"/>
    <property type="match status" value="1"/>
</dbReference>
<evidence type="ECO:0000313" key="9">
    <source>
        <dbReference type="Proteomes" id="UP000177040"/>
    </source>
</evidence>
<gene>
    <name evidence="8" type="ORF">A2983_00195</name>
</gene>
<dbReference type="Gene3D" id="3.40.50.300">
    <property type="entry name" value="P-loop containing nucleotide triphosphate hydrolases"/>
    <property type="match status" value="2"/>
</dbReference>
<dbReference type="CDD" id="cd18791">
    <property type="entry name" value="SF2_C_RHA"/>
    <property type="match status" value="1"/>
</dbReference>
<dbReference type="InterPro" id="IPR007502">
    <property type="entry name" value="Helicase-assoc_dom"/>
</dbReference>
<dbReference type="SMART" id="SM00847">
    <property type="entry name" value="HA2"/>
    <property type="match status" value="1"/>
</dbReference>
<evidence type="ECO:0000256" key="3">
    <source>
        <dbReference type="ARBA" id="ARBA00022806"/>
    </source>
</evidence>
<evidence type="ECO:0000256" key="1">
    <source>
        <dbReference type="ARBA" id="ARBA00022741"/>
    </source>
</evidence>
<evidence type="ECO:0000313" key="8">
    <source>
        <dbReference type="EMBL" id="OGH78375.1"/>
    </source>
</evidence>
<feature type="compositionally biased region" description="Basic and acidic residues" evidence="5">
    <location>
        <begin position="47"/>
        <end position="57"/>
    </location>
</feature>
<feature type="region of interest" description="Disordered" evidence="5">
    <location>
        <begin position="1"/>
        <end position="57"/>
    </location>
</feature>
<evidence type="ECO:0000256" key="4">
    <source>
        <dbReference type="ARBA" id="ARBA00022840"/>
    </source>
</evidence>
<dbReference type="EMBL" id="MFQH01000012">
    <property type="protein sequence ID" value="OGH78375.1"/>
    <property type="molecule type" value="Genomic_DNA"/>
</dbReference>
<dbReference type="GO" id="GO:0005524">
    <property type="term" value="F:ATP binding"/>
    <property type="evidence" value="ECO:0007669"/>
    <property type="project" value="UniProtKB-KW"/>
</dbReference>
<keyword evidence="1" id="KW-0547">Nucleotide-binding</keyword>
<name>A0A1F6N305_9BACT</name>
<dbReference type="SMART" id="SM00487">
    <property type="entry name" value="DEXDc"/>
    <property type="match status" value="1"/>
</dbReference>
<dbReference type="SUPFAM" id="SSF52540">
    <property type="entry name" value="P-loop containing nucleoside triphosphate hydrolases"/>
    <property type="match status" value="1"/>
</dbReference>
<keyword evidence="4" id="KW-0067">ATP-binding</keyword>
<keyword evidence="3" id="KW-0347">Helicase</keyword>
<dbReference type="Gene3D" id="1.20.120.1080">
    <property type="match status" value="1"/>
</dbReference>
<dbReference type="Pfam" id="PF21010">
    <property type="entry name" value="HA2_C"/>
    <property type="match status" value="1"/>
</dbReference>
<feature type="domain" description="Helicase ATP-binding" evidence="6">
    <location>
        <begin position="87"/>
        <end position="253"/>
    </location>
</feature>
<dbReference type="InterPro" id="IPR014001">
    <property type="entry name" value="Helicase_ATP-bd"/>
</dbReference>
<dbReference type="GO" id="GO:0003676">
    <property type="term" value="F:nucleic acid binding"/>
    <property type="evidence" value="ECO:0007669"/>
    <property type="project" value="InterPro"/>
</dbReference>
<evidence type="ECO:0000259" key="7">
    <source>
        <dbReference type="PROSITE" id="PS51194"/>
    </source>
</evidence>
<dbReference type="PANTHER" id="PTHR43519">
    <property type="entry name" value="ATP-DEPENDENT RNA HELICASE HRPB"/>
    <property type="match status" value="1"/>
</dbReference>
<dbReference type="InterPro" id="IPR002464">
    <property type="entry name" value="DNA/RNA_helicase_DEAH_CS"/>
</dbReference>
<organism evidence="8 9">
    <name type="scientific">Candidatus Magasanikbacteria bacterium RIFCSPLOWO2_01_FULL_40_15</name>
    <dbReference type="NCBI Taxonomy" id="1798686"/>
    <lineage>
        <taxon>Bacteria</taxon>
        <taxon>Candidatus Magasanikiibacteriota</taxon>
    </lineage>
</organism>
<dbReference type="SMART" id="SM00490">
    <property type="entry name" value="HELICc"/>
    <property type="match status" value="1"/>
</dbReference>
<dbReference type="InterPro" id="IPR027417">
    <property type="entry name" value="P-loop_NTPase"/>
</dbReference>
<dbReference type="PROSITE" id="PS00690">
    <property type="entry name" value="DEAH_ATP_HELICASE"/>
    <property type="match status" value="1"/>
</dbReference>
<accession>A0A1F6N305</accession>
<dbReference type="PANTHER" id="PTHR43519:SF1">
    <property type="entry name" value="ATP-DEPENDENT RNA HELICASE HRPB"/>
    <property type="match status" value="1"/>
</dbReference>
<comment type="caution">
    <text evidence="8">The sequence shown here is derived from an EMBL/GenBank/DDBJ whole genome shotgun (WGS) entry which is preliminary data.</text>
</comment>
<evidence type="ECO:0000259" key="6">
    <source>
        <dbReference type="PROSITE" id="PS51192"/>
    </source>
</evidence>
<evidence type="ECO:0008006" key="10">
    <source>
        <dbReference type="Google" id="ProtNLM"/>
    </source>
</evidence>
<dbReference type="InterPro" id="IPR011545">
    <property type="entry name" value="DEAD/DEAH_box_helicase_dom"/>
</dbReference>
<feature type="domain" description="Helicase C-terminal" evidence="7">
    <location>
        <begin position="277"/>
        <end position="445"/>
    </location>
</feature>
<reference evidence="8 9" key="1">
    <citation type="journal article" date="2016" name="Nat. Commun.">
        <title>Thousands of microbial genomes shed light on interconnected biogeochemical processes in an aquifer system.</title>
        <authorList>
            <person name="Anantharaman K."/>
            <person name="Brown C.T."/>
            <person name="Hug L.A."/>
            <person name="Sharon I."/>
            <person name="Castelle C.J."/>
            <person name="Probst A.J."/>
            <person name="Thomas B.C."/>
            <person name="Singh A."/>
            <person name="Wilkins M.J."/>
            <person name="Karaoz U."/>
            <person name="Brodie E.L."/>
            <person name="Williams K.H."/>
            <person name="Hubbard S.S."/>
            <person name="Banfield J.F."/>
        </authorList>
    </citation>
    <scope>NUCLEOTIDE SEQUENCE [LARGE SCALE GENOMIC DNA]</scope>
</reference>
<dbReference type="Pfam" id="PF00270">
    <property type="entry name" value="DEAD"/>
    <property type="match status" value="1"/>
</dbReference>
<evidence type="ECO:0000256" key="2">
    <source>
        <dbReference type="ARBA" id="ARBA00022801"/>
    </source>
</evidence>